<feature type="region of interest" description="Disordered" evidence="2">
    <location>
        <begin position="1"/>
        <end position="28"/>
    </location>
</feature>
<evidence type="ECO:0000313" key="5">
    <source>
        <dbReference type="EMBL" id="GJN04952.1"/>
    </source>
</evidence>
<dbReference type="Pfam" id="PF23598">
    <property type="entry name" value="LRR_14"/>
    <property type="match status" value="1"/>
</dbReference>
<feature type="domain" description="Disease resistance R13L4/SHOC-2-like LRR" evidence="4">
    <location>
        <begin position="56"/>
        <end position="188"/>
    </location>
</feature>
<evidence type="ECO:0000259" key="4">
    <source>
        <dbReference type="Pfam" id="PF23598"/>
    </source>
</evidence>
<reference evidence="5" key="2">
    <citation type="submission" date="2021-12" db="EMBL/GenBank/DDBJ databases">
        <title>Resequencing data analysis of finger millet.</title>
        <authorList>
            <person name="Hatakeyama M."/>
            <person name="Aluri S."/>
            <person name="Balachadran M.T."/>
            <person name="Sivarajan S.R."/>
            <person name="Poveda L."/>
            <person name="Shimizu-Inatsugi R."/>
            <person name="Schlapbach R."/>
            <person name="Sreeman S.M."/>
            <person name="Shimizu K.K."/>
        </authorList>
    </citation>
    <scope>NUCLEOTIDE SEQUENCE</scope>
</reference>
<sequence>MTATVLESNDTTESGDRSLTTKRGTARSERRGRQVVSYLELLGQLGEAACALRGLQKDLEILGRLPSLHRLDLEVDHDDLGIVGRFFIGPGFFPFLVCCGLFGFAIPVVFQHGGMPRLKAFEFEFSVREANEIVCSDSGFYMGLGNLQSLKRVKAAWLLSRDTSEQEVAEAKAAVIHAVEIHPNRPRLRIRR</sequence>
<feature type="compositionally biased region" description="Polar residues" evidence="2">
    <location>
        <begin position="1"/>
        <end position="23"/>
    </location>
</feature>
<protein>
    <recommendedName>
        <fullName evidence="4">Disease resistance R13L4/SHOC-2-like LRR domain-containing protein</fullName>
    </recommendedName>
</protein>
<accession>A0AAV5D2Y5</accession>
<gene>
    <name evidence="5" type="primary">ga22537</name>
    <name evidence="5" type="ORF">PR202_ga22537</name>
</gene>
<evidence type="ECO:0000256" key="1">
    <source>
        <dbReference type="ARBA" id="ARBA00022737"/>
    </source>
</evidence>
<keyword evidence="3" id="KW-0812">Transmembrane</keyword>
<evidence type="ECO:0000313" key="6">
    <source>
        <dbReference type="Proteomes" id="UP001054889"/>
    </source>
</evidence>
<evidence type="ECO:0000256" key="2">
    <source>
        <dbReference type="SAM" id="MobiDB-lite"/>
    </source>
</evidence>
<name>A0AAV5D2Y5_ELECO</name>
<organism evidence="5 6">
    <name type="scientific">Eleusine coracana subsp. coracana</name>
    <dbReference type="NCBI Taxonomy" id="191504"/>
    <lineage>
        <taxon>Eukaryota</taxon>
        <taxon>Viridiplantae</taxon>
        <taxon>Streptophyta</taxon>
        <taxon>Embryophyta</taxon>
        <taxon>Tracheophyta</taxon>
        <taxon>Spermatophyta</taxon>
        <taxon>Magnoliopsida</taxon>
        <taxon>Liliopsida</taxon>
        <taxon>Poales</taxon>
        <taxon>Poaceae</taxon>
        <taxon>PACMAD clade</taxon>
        <taxon>Chloridoideae</taxon>
        <taxon>Cynodonteae</taxon>
        <taxon>Eleusininae</taxon>
        <taxon>Eleusine</taxon>
    </lineage>
</organism>
<keyword evidence="1" id="KW-0677">Repeat</keyword>
<keyword evidence="3" id="KW-1133">Transmembrane helix</keyword>
<reference evidence="5" key="1">
    <citation type="journal article" date="2018" name="DNA Res.">
        <title>Multiple hybrid de novo genome assembly of finger millet, an orphan allotetraploid crop.</title>
        <authorList>
            <person name="Hatakeyama M."/>
            <person name="Aluri S."/>
            <person name="Balachadran M.T."/>
            <person name="Sivarajan S.R."/>
            <person name="Patrignani A."/>
            <person name="Gruter S."/>
            <person name="Poveda L."/>
            <person name="Shimizu-Inatsugi R."/>
            <person name="Baeten J."/>
            <person name="Francoijs K.J."/>
            <person name="Nataraja K.N."/>
            <person name="Reddy Y.A.N."/>
            <person name="Phadnis S."/>
            <person name="Ravikumar R.L."/>
            <person name="Schlapbach R."/>
            <person name="Sreeman S.M."/>
            <person name="Shimizu K.K."/>
        </authorList>
    </citation>
    <scope>NUCLEOTIDE SEQUENCE</scope>
</reference>
<comment type="caution">
    <text evidence="5">The sequence shown here is derived from an EMBL/GenBank/DDBJ whole genome shotgun (WGS) entry which is preliminary data.</text>
</comment>
<evidence type="ECO:0000256" key="3">
    <source>
        <dbReference type="SAM" id="Phobius"/>
    </source>
</evidence>
<dbReference type="Proteomes" id="UP001054889">
    <property type="component" value="Unassembled WGS sequence"/>
</dbReference>
<dbReference type="AlphaFoldDB" id="A0AAV5D2Y5"/>
<feature type="transmembrane region" description="Helical" evidence="3">
    <location>
        <begin position="86"/>
        <end position="110"/>
    </location>
</feature>
<keyword evidence="6" id="KW-1185">Reference proteome</keyword>
<dbReference type="InterPro" id="IPR055414">
    <property type="entry name" value="LRR_R13L4/SHOC2-like"/>
</dbReference>
<dbReference type="EMBL" id="BQKI01000011">
    <property type="protein sequence ID" value="GJN04952.1"/>
    <property type="molecule type" value="Genomic_DNA"/>
</dbReference>
<proteinExistence type="predicted"/>
<keyword evidence="3" id="KW-0472">Membrane</keyword>